<dbReference type="Gene3D" id="3.60.21.10">
    <property type="match status" value="1"/>
</dbReference>
<protein>
    <submittedName>
        <fullName evidence="2">Metallophosphoesterase</fullName>
    </submittedName>
</protein>
<keyword evidence="3" id="KW-1185">Reference proteome</keyword>
<dbReference type="Pfam" id="PF00149">
    <property type="entry name" value="Metallophos"/>
    <property type="match status" value="1"/>
</dbReference>
<dbReference type="InterPro" id="IPR004843">
    <property type="entry name" value="Calcineurin-like_PHP"/>
</dbReference>
<organism evidence="2 3">
    <name type="scientific">Simplicispira hankyongi</name>
    <dbReference type="NCBI Taxonomy" id="2315688"/>
    <lineage>
        <taxon>Bacteria</taxon>
        <taxon>Pseudomonadati</taxon>
        <taxon>Pseudomonadota</taxon>
        <taxon>Betaproteobacteria</taxon>
        <taxon>Burkholderiales</taxon>
        <taxon>Comamonadaceae</taxon>
        <taxon>Simplicispira</taxon>
    </lineage>
</organism>
<dbReference type="SUPFAM" id="SSF56300">
    <property type="entry name" value="Metallo-dependent phosphatases"/>
    <property type="match status" value="1"/>
</dbReference>
<dbReference type="GO" id="GO:0016787">
    <property type="term" value="F:hydrolase activity"/>
    <property type="evidence" value="ECO:0007669"/>
    <property type="project" value="InterPro"/>
</dbReference>
<feature type="domain" description="Calcineurin-like phosphoesterase" evidence="1">
    <location>
        <begin position="55"/>
        <end position="267"/>
    </location>
</feature>
<dbReference type="PANTHER" id="PTHR37844:SF2">
    <property type="entry name" value="SER_THR PROTEIN PHOSPHATASE SUPERFAMILY (AFU_ORTHOLOGUE AFUA_1G14840)"/>
    <property type="match status" value="1"/>
</dbReference>
<dbReference type="AlphaFoldDB" id="A0A398C6S1"/>
<gene>
    <name evidence="2" type="ORF">D3F03_15825</name>
</gene>
<dbReference type="EMBL" id="QXJC01000010">
    <property type="protein sequence ID" value="RID97171.1"/>
    <property type="molecule type" value="Genomic_DNA"/>
</dbReference>
<evidence type="ECO:0000313" key="3">
    <source>
        <dbReference type="Proteomes" id="UP000266302"/>
    </source>
</evidence>
<evidence type="ECO:0000313" key="2">
    <source>
        <dbReference type="EMBL" id="RID97171.1"/>
    </source>
</evidence>
<dbReference type="Proteomes" id="UP000266302">
    <property type="component" value="Unassembled WGS sequence"/>
</dbReference>
<proteinExistence type="predicted"/>
<comment type="caution">
    <text evidence="2">The sequence shown here is derived from an EMBL/GenBank/DDBJ whole genome shotgun (WGS) entry which is preliminary data.</text>
</comment>
<reference evidence="2 3" key="1">
    <citation type="submission" date="2018-09" db="EMBL/GenBank/DDBJ databases">
        <title>Draft genome of Simplicispira sp. NY-02.</title>
        <authorList>
            <person name="Im W.T."/>
        </authorList>
    </citation>
    <scope>NUCLEOTIDE SEQUENCE [LARGE SCALE GENOMIC DNA]</scope>
    <source>
        <strain evidence="2 3">NY-02</strain>
    </source>
</reference>
<evidence type="ECO:0000259" key="1">
    <source>
        <dbReference type="Pfam" id="PF00149"/>
    </source>
</evidence>
<sequence>MQTAHPGSSAASVRVVCTKGGSSRHGFKESALSREQLFATSQPQNSRSLAQEHCMKVLVLSDLHVEFSPFVPDPVATAAADVVVLAGDINKATYAAAWARRTFPNKPVVMVSGNHELYDGHWDRTLDAMRESALRHQVHFLEKDSVTIAGVQFLGATLWTDFAYFGVHNIEAAMAEADRYMADYREIKGCTPLATIDRHVESRTWLERELSMPGEGTNRVVVTHHYPHKKSTAAQYQNDLCTAAFGSQLQHDLIERAGMWIHGHTHSSHAYRVGKCRVVCNPRGYPFDMFKDNYENLNFNPRLLMEQTPNGQWAQSDMRGGMPP</sequence>
<dbReference type="PANTHER" id="PTHR37844">
    <property type="entry name" value="SER/THR PROTEIN PHOSPHATASE SUPERFAMILY (AFU_ORTHOLOGUE AFUA_1G14840)"/>
    <property type="match status" value="1"/>
</dbReference>
<name>A0A398C6S1_9BURK</name>
<dbReference type="InterPro" id="IPR029052">
    <property type="entry name" value="Metallo-depent_PP-like"/>
</dbReference>
<accession>A0A398C6S1</accession>